<reference evidence="1 2" key="1">
    <citation type="submission" date="2013-09" db="EMBL/GenBank/DDBJ databases">
        <authorList>
            <person name="Zeng Z."/>
            <person name="Chen C."/>
        </authorList>
    </citation>
    <scope>NUCLEOTIDE SEQUENCE [LARGE SCALE GENOMIC DNA]</scope>
    <source>
        <strain evidence="1 2">WB 4.1-42</strain>
    </source>
</reference>
<protein>
    <recommendedName>
        <fullName evidence="3">DUF4241 domain-containing protein</fullName>
    </recommendedName>
</protein>
<dbReference type="InterPro" id="IPR025335">
    <property type="entry name" value="DUF4241"/>
</dbReference>
<evidence type="ECO:0000313" key="1">
    <source>
        <dbReference type="EMBL" id="KGO90947.1"/>
    </source>
</evidence>
<dbReference type="eggNOG" id="ENOG502Z7NH">
    <property type="taxonomic scope" value="Bacteria"/>
</dbReference>
<sequence length="237" mass="27345">MKDLNDFEISYDLEGEMSGQELVEIHIGDLNLPTGKIIVSDPFFSEGQQPFSRTVEPDKYPVYIYMSEIDKLHNRIAYAKIKFRPEDAKKWILALTDDLTPEEMNDLGEDEFYGFPVESGLACFLDQETNEQFVARMDDLQDSNPEANYYDEVLAKEFMDYSGKNALSRDLGDWNDHKVDDNSDNNVIMFSSGWGDGYYPAYWGLSEQGDTIELVIDFLINEFDSDDEDEDEFEDEV</sequence>
<name>A0A0A2ME28_9FLAO</name>
<proteinExistence type="predicted"/>
<dbReference type="STRING" id="1121898.GCA_000422725_03207"/>
<gene>
    <name evidence="1" type="ORF">Q766_20630</name>
</gene>
<organism evidence="1 2">
    <name type="scientific">Flavobacterium subsaxonicum WB 4.1-42 = DSM 21790</name>
    <dbReference type="NCBI Taxonomy" id="1121898"/>
    <lineage>
        <taxon>Bacteria</taxon>
        <taxon>Pseudomonadati</taxon>
        <taxon>Bacteroidota</taxon>
        <taxon>Flavobacteriia</taxon>
        <taxon>Flavobacteriales</taxon>
        <taxon>Flavobacteriaceae</taxon>
        <taxon>Flavobacterium</taxon>
    </lineage>
</organism>
<dbReference type="OrthoDB" id="9789980at2"/>
<dbReference type="AlphaFoldDB" id="A0A0A2ME28"/>
<comment type="caution">
    <text evidence="1">The sequence shown here is derived from an EMBL/GenBank/DDBJ whole genome shotgun (WGS) entry which is preliminary data.</text>
</comment>
<evidence type="ECO:0008006" key="3">
    <source>
        <dbReference type="Google" id="ProtNLM"/>
    </source>
</evidence>
<dbReference type="Pfam" id="PF14025">
    <property type="entry name" value="DUF4241"/>
    <property type="match status" value="1"/>
</dbReference>
<evidence type="ECO:0000313" key="2">
    <source>
        <dbReference type="Proteomes" id="UP000030111"/>
    </source>
</evidence>
<keyword evidence="2" id="KW-1185">Reference proteome</keyword>
<dbReference type="RefSeq" id="WP_026993314.1">
    <property type="nucleotide sequence ID" value="NZ_JRLY01000032.1"/>
</dbReference>
<accession>A0A0A2ME28</accession>
<dbReference type="Proteomes" id="UP000030111">
    <property type="component" value="Unassembled WGS sequence"/>
</dbReference>
<dbReference type="EMBL" id="JRLY01000032">
    <property type="protein sequence ID" value="KGO90947.1"/>
    <property type="molecule type" value="Genomic_DNA"/>
</dbReference>